<evidence type="ECO:0000259" key="2">
    <source>
        <dbReference type="Pfam" id="PF00144"/>
    </source>
</evidence>
<dbReference type="Gene3D" id="3.40.710.10">
    <property type="entry name" value="DD-peptidase/beta-lactamase superfamily"/>
    <property type="match status" value="1"/>
</dbReference>
<accession>A0ABW7FJG5</accession>
<evidence type="ECO:0000256" key="1">
    <source>
        <dbReference type="SAM" id="SignalP"/>
    </source>
</evidence>
<dbReference type="Pfam" id="PF00144">
    <property type="entry name" value="Beta-lactamase"/>
    <property type="match status" value="1"/>
</dbReference>
<keyword evidence="3" id="KW-0378">Hydrolase</keyword>
<evidence type="ECO:0000313" key="3">
    <source>
        <dbReference type="EMBL" id="MFG6441465.1"/>
    </source>
</evidence>
<feature type="domain" description="Beta-lactamase-related" evidence="2">
    <location>
        <begin position="42"/>
        <end position="377"/>
    </location>
</feature>
<keyword evidence="1" id="KW-0732">Signal</keyword>
<keyword evidence="4" id="KW-1185">Reference proteome</keyword>
<sequence length="394" mass="41324">MPLNRRHLLACASAAAWIPASRAAAAVPLLEWLRSPTQVASVRQRMQQAQVPGLALAVIEGGQVLHATAFGWADLAARRPMAADTLLNIASVTKVFTCAAVLQWHERGRLDLDGPLDAHLPFEMRHPSGAAVTARQLLTHTAAIADGPAYAASYACGDPQTPLQAWLSQPGHVQFHATPPGERHAYSNVGYGLLGLAVERLSGQPFPVACEQALLAPLGMRRSRVSIAGLDRASHATPYEFVPAGKPLPTALTSPEPPLEADGGAGQQVPLCLYSFATVSDGLLRSSVLELARFARAVLGGGELQGRRVLRAASVAEMLADQGAPVAERAGYRQGLAWRGLGQGVWAHMGRDPGVAAALQIHPASGRGVVVLANGSRARPLVGQLAAEVMARPA</sequence>
<dbReference type="PANTHER" id="PTHR46825">
    <property type="entry name" value="D-ALANYL-D-ALANINE-CARBOXYPEPTIDASE/ENDOPEPTIDASE AMPH"/>
    <property type="match status" value="1"/>
</dbReference>
<dbReference type="EMBL" id="JBIGHW010000005">
    <property type="protein sequence ID" value="MFG6441465.1"/>
    <property type="molecule type" value="Genomic_DNA"/>
</dbReference>
<name>A0ABW7FJG5_9BURK</name>
<organism evidence="3 4">
    <name type="scientific">Pelomonas margarita</name>
    <dbReference type="NCBI Taxonomy" id="3299031"/>
    <lineage>
        <taxon>Bacteria</taxon>
        <taxon>Pseudomonadati</taxon>
        <taxon>Pseudomonadota</taxon>
        <taxon>Betaproteobacteria</taxon>
        <taxon>Burkholderiales</taxon>
        <taxon>Sphaerotilaceae</taxon>
        <taxon>Roseateles</taxon>
    </lineage>
</organism>
<feature type="signal peptide" evidence="1">
    <location>
        <begin position="1"/>
        <end position="25"/>
    </location>
</feature>
<dbReference type="RefSeq" id="WP_394397781.1">
    <property type="nucleotide sequence ID" value="NZ_JBIGHW010000005.1"/>
</dbReference>
<dbReference type="Proteomes" id="UP001606301">
    <property type="component" value="Unassembled WGS sequence"/>
</dbReference>
<dbReference type="PANTHER" id="PTHR46825:SF8">
    <property type="entry name" value="BETA-LACTAMASE-RELATED"/>
    <property type="match status" value="1"/>
</dbReference>
<comment type="caution">
    <text evidence="3">The sequence shown here is derived from an EMBL/GenBank/DDBJ whole genome shotgun (WGS) entry which is preliminary data.</text>
</comment>
<dbReference type="InterPro" id="IPR012338">
    <property type="entry name" value="Beta-lactam/transpept-like"/>
</dbReference>
<protein>
    <submittedName>
        <fullName evidence="3">Serine hydrolase domain-containing protein</fullName>
        <ecNumber evidence="3">3.-.-.-</ecNumber>
    </submittedName>
</protein>
<proteinExistence type="predicted"/>
<dbReference type="SUPFAM" id="SSF56601">
    <property type="entry name" value="beta-lactamase/transpeptidase-like"/>
    <property type="match status" value="1"/>
</dbReference>
<gene>
    <name evidence="3" type="ORF">ACG0Z3_12330</name>
</gene>
<dbReference type="InterPro" id="IPR001466">
    <property type="entry name" value="Beta-lactam-related"/>
</dbReference>
<reference evidence="3 4" key="1">
    <citation type="submission" date="2024-08" db="EMBL/GenBank/DDBJ databases">
        <authorList>
            <person name="Lu H."/>
        </authorList>
    </citation>
    <scope>NUCLEOTIDE SEQUENCE [LARGE SCALE GENOMIC DNA]</scope>
    <source>
        <strain evidence="3 4">LKC17W</strain>
    </source>
</reference>
<dbReference type="EC" id="3.-.-.-" evidence="3"/>
<dbReference type="GO" id="GO:0016787">
    <property type="term" value="F:hydrolase activity"/>
    <property type="evidence" value="ECO:0007669"/>
    <property type="project" value="UniProtKB-KW"/>
</dbReference>
<evidence type="ECO:0000313" key="4">
    <source>
        <dbReference type="Proteomes" id="UP001606301"/>
    </source>
</evidence>
<feature type="chain" id="PRO_5046598707" evidence="1">
    <location>
        <begin position="26"/>
        <end position="394"/>
    </location>
</feature>
<dbReference type="InterPro" id="IPR050491">
    <property type="entry name" value="AmpC-like"/>
</dbReference>